<feature type="signal peptide" evidence="2">
    <location>
        <begin position="1"/>
        <end position="20"/>
    </location>
</feature>
<evidence type="ECO:0000313" key="4">
    <source>
        <dbReference type="EMBL" id="SJZ80050.1"/>
    </source>
</evidence>
<dbReference type="STRING" id="1123491.SAMN02745782_01366"/>
<evidence type="ECO:0000313" key="5">
    <source>
        <dbReference type="Proteomes" id="UP000190834"/>
    </source>
</evidence>
<dbReference type="OrthoDB" id="5904534at2"/>
<evidence type="ECO:0000256" key="2">
    <source>
        <dbReference type="SAM" id="SignalP"/>
    </source>
</evidence>
<protein>
    <submittedName>
        <fullName evidence="4">PEGA domain-containing protein</fullName>
    </submittedName>
</protein>
<keyword evidence="2" id="KW-0732">Signal</keyword>
<reference evidence="5" key="1">
    <citation type="submission" date="2017-02" db="EMBL/GenBank/DDBJ databases">
        <authorList>
            <person name="Varghese N."/>
            <person name="Submissions S."/>
        </authorList>
    </citation>
    <scope>NUCLEOTIDE SEQUENCE [LARGE SCALE GENOMIC DNA]</scope>
    <source>
        <strain evidence="5">DSM 19608</strain>
    </source>
</reference>
<organism evidence="4 5">
    <name type="scientific">Vibrio cincinnatiensis DSM 19608</name>
    <dbReference type="NCBI Taxonomy" id="1123491"/>
    <lineage>
        <taxon>Bacteria</taxon>
        <taxon>Pseudomonadati</taxon>
        <taxon>Pseudomonadota</taxon>
        <taxon>Gammaproteobacteria</taxon>
        <taxon>Vibrionales</taxon>
        <taxon>Vibrionaceae</taxon>
        <taxon>Vibrio</taxon>
    </lineage>
</organism>
<feature type="chain" id="PRO_5012346015" evidence="2">
    <location>
        <begin position="21"/>
        <end position="368"/>
    </location>
</feature>
<evidence type="ECO:0000259" key="3">
    <source>
        <dbReference type="Pfam" id="PF08308"/>
    </source>
</evidence>
<dbReference type="GeneID" id="70581616"/>
<dbReference type="AlphaFoldDB" id="A0A1T4NL84"/>
<dbReference type="Pfam" id="PF08308">
    <property type="entry name" value="PEGA"/>
    <property type="match status" value="1"/>
</dbReference>
<feature type="domain" description="PEGA" evidence="3">
    <location>
        <begin position="299"/>
        <end position="363"/>
    </location>
</feature>
<evidence type="ECO:0000256" key="1">
    <source>
        <dbReference type="SAM" id="Coils"/>
    </source>
</evidence>
<dbReference type="RefSeq" id="WP_078925773.1">
    <property type="nucleotide sequence ID" value="NZ_FUXB01000006.1"/>
</dbReference>
<accession>A0A1T4NL84</accession>
<dbReference type="EMBL" id="FUXB01000006">
    <property type="protein sequence ID" value="SJZ80050.1"/>
    <property type="molecule type" value="Genomic_DNA"/>
</dbReference>
<dbReference type="Proteomes" id="UP000190834">
    <property type="component" value="Unassembled WGS sequence"/>
</dbReference>
<feature type="coiled-coil region" evidence="1">
    <location>
        <begin position="47"/>
        <end position="91"/>
    </location>
</feature>
<sequence>MIKYHLPALLLALSPFWVSASVSAEEMTQVDPVAAIDEKISIKQNEIENIASEFETEGIKLQQLKNEQARLQRESEELQAKQNRAKSALDKQYNRLLEDPDTDLVSFQQRYQQAWTDVKQNQSEQLLNQQTITESDMRLSQMKQRHARLKTEFTNLQESKIEARVKRLDAELRESKVLETSFRTTCSTSMTLGECANQGQLLTRQRAVNTFRDQLLDQLTESVIAKQNLRGVELNIHVQESQTIRSGFEGNNEYFTQMQAQLQAKPEAIAACKLLNVSTRYCLKNSTETKTSKSDNKQWANVTVRSDQYHDLVTINGIQYGSTPVEIVLPAGRHQITVAKDGFETYNRVVTINGNDTIWVKLRPNKGE</sequence>
<dbReference type="InterPro" id="IPR013229">
    <property type="entry name" value="PEGA"/>
</dbReference>
<keyword evidence="1" id="KW-0175">Coiled coil</keyword>
<name>A0A1T4NL84_VIBCI</name>
<keyword evidence="5" id="KW-1185">Reference proteome</keyword>
<proteinExistence type="predicted"/>
<gene>
    <name evidence="4" type="ORF">SAMN02745782_01366</name>
</gene>